<dbReference type="Pfam" id="PF13403">
    <property type="entry name" value="Hint_2"/>
    <property type="match status" value="1"/>
</dbReference>
<accession>A0A1H3LTW2</accession>
<dbReference type="InterPro" id="IPR028992">
    <property type="entry name" value="Hedgehog/Intein_dom"/>
</dbReference>
<dbReference type="AlphaFoldDB" id="A0A1H3LTW2"/>
<feature type="region of interest" description="Disordered" evidence="1">
    <location>
        <begin position="1"/>
        <end position="28"/>
    </location>
</feature>
<gene>
    <name evidence="3" type="ORF">SAMN05444340_11450</name>
</gene>
<dbReference type="EMBL" id="FNPF01000014">
    <property type="protein sequence ID" value="SDY67529.1"/>
    <property type="molecule type" value="Genomic_DNA"/>
</dbReference>
<name>A0A1H3LTW2_9RHOB</name>
<feature type="domain" description="Hedgehog/Intein (Hint)" evidence="2">
    <location>
        <begin position="65"/>
        <end position="208"/>
    </location>
</feature>
<keyword evidence="4" id="KW-1185">Reference proteome</keyword>
<evidence type="ECO:0000256" key="1">
    <source>
        <dbReference type="SAM" id="MobiDB-lite"/>
    </source>
</evidence>
<protein>
    <submittedName>
        <fullName evidence="3">Hint domain-containing protein</fullName>
    </submittedName>
</protein>
<dbReference type="SUPFAM" id="SSF51294">
    <property type="entry name" value="Hedgehog/intein (Hint) domain"/>
    <property type="match status" value="1"/>
</dbReference>
<proteinExistence type="predicted"/>
<evidence type="ECO:0000259" key="2">
    <source>
        <dbReference type="Pfam" id="PF13403"/>
    </source>
</evidence>
<sequence length="255" mass="27071">MSSISPLIDNRRSPPVTAGPLSDRPAAQRMPMRQFEIAALMPGGAVEHRSVSAPAVPAIEEAATAFARGTLVPTPQGPVAVEDLLPGDRVTTDSGDVERLIWIGSTLFSRPRNRARAGMMRVMNDSVGDALPEPDLLVGPAARLVVRHPRLGPLLGRASVLVPLSDYADGDRFVPVTPHGPVQLYHLLLARHALLRLGGISLETYHPGSAIEALAQTGLRGAFMALFPNLDGPGAFGQVALSRTTRQSLERLIGS</sequence>
<reference evidence="3 4" key="1">
    <citation type="submission" date="2016-10" db="EMBL/GenBank/DDBJ databases">
        <authorList>
            <person name="de Groot N.N."/>
        </authorList>
    </citation>
    <scope>NUCLEOTIDE SEQUENCE [LARGE SCALE GENOMIC DNA]</scope>
    <source>
        <strain evidence="3 4">DSM 26880</strain>
    </source>
</reference>
<evidence type="ECO:0000313" key="3">
    <source>
        <dbReference type="EMBL" id="SDY67529.1"/>
    </source>
</evidence>
<organism evidence="3 4">
    <name type="scientific">Citreimonas salinaria</name>
    <dbReference type="NCBI Taxonomy" id="321339"/>
    <lineage>
        <taxon>Bacteria</taxon>
        <taxon>Pseudomonadati</taxon>
        <taxon>Pseudomonadota</taxon>
        <taxon>Alphaproteobacteria</taxon>
        <taxon>Rhodobacterales</taxon>
        <taxon>Roseobacteraceae</taxon>
        <taxon>Citreimonas</taxon>
    </lineage>
</organism>
<dbReference type="Proteomes" id="UP000199286">
    <property type="component" value="Unassembled WGS sequence"/>
</dbReference>
<dbReference type="InterPro" id="IPR036844">
    <property type="entry name" value="Hint_dom_sf"/>
</dbReference>
<dbReference type="STRING" id="321339.SAMN05444340_11450"/>
<evidence type="ECO:0000313" key="4">
    <source>
        <dbReference type="Proteomes" id="UP000199286"/>
    </source>
</evidence>